<dbReference type="RefSeq" id="WP_055162659.1">
    <property type="nucleotide sequence ID" value="NZ_CABIWZ010000021.1"/>
</dbReference>
<evidence type="ECO:0000313" key="2">
    <source>
        <dbReference type="Proteomes" id="UP000095546"/>
    </source>
</evidence>
<accession>A0A174BUM5</accession>
<sequence length="87" mass="9557">MTDRSDNFLQGPLAGKLFRFAVPVAFTIICEQLVNGTDVLVLGQFVGPEAMAVVGNDMPVLTLLISFLKYMASPTLDMKKVLAYFKE</sequence>
<proteinExistence type="predicted"/>
<keyword evidence="2" id="KW-1185">Reference proteome</keyword>
<protein>
    <submittedName>
        <fullName evidence="1">Uncharacterized protein</fullName>
    </submittedName>
</protein>
<reference evidence="1 2" key="1">
    <citation type="submission" date="2015-09" db="EMBL/GenBank/DDBJ databases">
        <authorList>
            <consortium name="Pathogen Informatics"/>
        </authorList>
    </citation>
    <scope>NUCLEOTIDE SEQUENCE [LARGE SCALE GENOMIC DNA]</scope>
    <source>
        <strain evidence="1 2">2789STDY5608828</strain>
    </source>
</reference>
<dbReference type="OrthoDB" id="9776324at2"/>
<dbReference type="STRING" id="187979.ERS852385_01970"/>
<evidence type="ECO:0000313" key="1">
    <source>
        <dbReference type="EMBL" id="CUO03298.1"/>
    </source>
</evidence>
<organism evidence="1 2">
    <name type="scientific">Mitsuokella jalaludinii</name>
    <dbReference type="NCBI Taxonomy" id="187979"/>
    <lineage>
        <taxon>Bacteria</taxon>
        <taxon>Bacillati</taxon>
        <taxon>Bacillota</taxon>
        <taxon>Negativicutes</taxon>
        <taxon>Selenomonadales</taxon>
        <taxon>Selenomonadaceae</taxon>
        <taxon>Mitsuokella</taxon>
    </lineage>
</organism>
<dbReference type="AlphaFoldDB" id="A0A174BUM5"/>
<name>A0A174BUM5_9FIRM</name>
<gene>
    <name evidence="1" type="ORF">ERS852385_01970</name>
</gene>
<dbReference type="Proteomes" id="UP000095546">
    <property type="component" value="Unassembled WGS sequence"/>
</dbReference>
<dbReference type="EMBL" id="CYYU01000021">
    <property type="protein sequence ID" value="CUO03298.1"/>
    <property type="molecule type" value="Genomic_DNA"/>
</dbReference>